<dbReference type="InterPro" id="IPR029398">
    <property type="entry name" value="PolB_thumb"/>
</dbReference>
<feature type="transmembrane region" description="Helical" evidence="15">
    <location>
        <begin position="261"/>
        <end position="280"/>
    </location>
</feature>
<dbReference type="Gene3D" id="1.10.150.20">
    <property type="entry name" value="5' to 3' exonuclease, C-terminal subdomain"/>
    <property type="match status" value="1"/>
</dbReference>
<feature type="transmembrane region" description="Helical" evidence="15">
    <location>
        <begin position="233"/>
        <end position="255"/>
    </location>
</feature>
<keyword evidence="7" id="KW-0808">Transferase</keyword>
<feature type="region of interest" description="Disordered" evidence="14">
    <location>
        <begin position="995"/>
        <end position="1022"/>
    </location>
</feature>
<sequence length="1112" mass="123678">MRDSTSPTPDPDHASEGNNQNHAPGSKWKVKSLVRQAERSHRRLPGIRKVPLPAIVIILFIALINVVVWVAAAIVLRYHPALVSNAVLSYTLGLRHAFDADHISAIDLMTRRLLATGQKPVTVGTFFSLGHSTIVIITSIVVAATAAAISSRFDSFSTIGGIIGTSVSAAFLILLGLMNAYILYKLYKQLQKVIDLPEGQEDEIWKIEGGGLLFSVLKRMFKLIDRPWKMYPLGILFGLGFDTSSEIALLGISSVEAAKGTNFWVILIFPALFTAGMCLLDTTDGALMLSLYVQPSANFLPPKSDNSSTAPLIDEDQEVEPSKNHRDPVAFLYYSIVLTCLTVMVAIVIGVIQLLTLVLNVANPTGKFWDGVQVAGDYYDAIGGGICGCFIIIGGLSVVVYKPWRRWIARRHGKTIVTDVEGYRDEPATTTPDTPILDEERDDTPSISYVADNGALPLHYTWVSNPSFSSCPPVFVLPTHLNLESLHEIEESLIKRDARLTYDISEARLVLGKIGQDRRAALELRSRGIWTEPISKPEPPRKRRRVNAHKSEPVGQADIIDLSTETEDEEDGMRSRHELSRHLTQPGSTTINPSNASSISSSVAQPDTISVVKLDWLDQCLKAQELLPIDPYTVYLARRVTLPAETPKPTTISSDILQRAKQDAASRPPTPPIRHHHPRTHDSARNPPKLYRTTTSENDETVPLPPAPDWVKNHVLYACLRSTPLHPPNEPFINQLLKIRQIRELTLDEIGVRAYSTSIASIAAYPYEFRRPSEILSLPGCDTKIANLFHEYQHSPTGTLSAATPLSTDPTLQILHTFYNIWGVGAKTAREFHYSRHWTTLDDIIEHGWSSLTRVQQIGVKYYDEFLSGIPRPEVQQIAHIVTHHANLARPTPKQDIQCIITGGYRRGKTLCGDVDLILTHPDEKVTKNLIIDVVAALESTGWITHTLALHLMNSQRDQQTLPYRASHSTTDSSPSSSSTMKSFDTLDKALVVWQDPNFNDPTPTSPTESPHQRTKRNPNPHRRVDIIISPWRTIGCAVLGWSGDKTFERDLRRYVKKTRGWKFDSSGVRERSSGGRVVDLESEGATWEERERLVMEGLGIGWRGAGERCTR</sequence>
<evidence type="ECO:0000256" key="12">
    <source>
        <dbReference type="ARBA" id="ARBA00023136"/>
    </source>
</evidence>
<keyword evidence="13" id="KW-0539">Nucleus</keyword>
<keyword evidence="6" id="KW-0533">Nickel</keyword>
<feature type="region of interest" description="Disordered" evidence="14">
    <location>
        <begin position="532"/>
        <end position="601"/>
    </location>
</feature>
<evidence type="ECO:0000256" key="4">
    <source>
        <dbReference type="ARBA" id="ARBA00010892"/>
    </source>
</evidence>
<dbReference type="SMART" id="SM00483">
    <property type="entry name" value="POLXc"/>
    <property type="match status" value="1"/>
</dbReference>
<dbReference type="RefSeq" id="XP_025469967.1">
    <property type="nucleotide sequence ID" value="XM_025614409.1"/>
</dbReference>
<keyword evidence="5" id="KW-0813">Transport</keyword>
<keyword evidence="12 15" id="KW-0472">Membrane</keyword>
<dbReference type="FunFam" id="1.10.150.110:FF:000005">
    <property type="entry name" value="DNA polymerase POL4"/>
    <property type="match status" value="1"/>
</dbReference>
<dbReference type="Gene3D" id="3.30.210.10">
    <property type="entry name" value="DNA polymerase, thumb domain"/>
    <property type="match status" value="1"/>
</dbReference>
<feature type="region of interest" description="Disordered" evidence="14">
    <location>
        <begin position="961"/>
        <end position="982"/>
    </location>
</feature>
<evidence type="ECO:0000256" key="8">
    <source>
        <dbReference type="ARBA" id="ARBA00022692"/>
    </source>
</evidence>
<name>A0A317X3R9_9EURO</name>
<dbReference type="InterPro" id="IPR002054">
    <property type="entry name" value="DNA-dir_DNA_pol_X"/>
</dbReference>
<keyword evidence="9" id="KW-0548">Nucleotidyltransferase</keyword>
<dbReference type="GO" id="GO:0005634">
    <property type="term" value="C:nucleus"/>
    <property type="evidence" value="ECO:0007669"/>
    <property type="project" value="UniProtKB-SubCell"/>
</dbReference>
<dbReference type="InterPro" id="IPR028207">
    <property type="entry name" value="DNA_pol_B_palm_palm"/>
</dbReference>
<feature type="region of interest" description="Disordered" evidence="14">
    <location>
        <begin position="1"/>
        <end position="28"/>
    </location>
</feature>
<dbReference type="Pfam" id="PF14716">
    <property type="entry name" value="HHH_8"/>
    <property type="match status" value="1"/>
</dbReference>
<dbReference type="InterPro" id="IPR018944">
    <property type="entry name" value="DNA_pol_lambd_fingers_domain"/>
</dbReference>
<dbReference type="SUPFAM" id="SSF81301">
    <property type="entry name" value="Nucleotidyltransferase"/>
    <property type="match status" value="1"/>
</dbReference>
<evidence type="ECO:0000256" key="15">
    <source>
        <dbReference type="SAM" id="Phobius"/>
    </source>
</evidence>
<dbReference type="Gene3D" id="3.30.460.10">
    <property type="entry name" value="Beta Polymerase, domain 2"/>
    <property type="match status" value="1"/>
</dbReference>
<feature type="compositionally biased region" description="Basic and acidic residues" evidence="14">
    <location>
        <begin position="572"/>
        <end position="581"/>
    </location>
</feature>
<dbReference type="GO" id="GO:0003677">
    <property type="term" value="F:DNA binding"/>
    <property type="evidence" value="ECO:0007669"/>
    <property type="project" value="InterPro"/>
</dbReference>
<dbReference type="InterPro" id="IPR011541">
    <property type="entry name" value="Ni/Co_transpt_high_affinity"/>
</dbReference>
<dbReference type="GO" id="GO:0003887">
    <property type="term" value="F:DNA-directed DNA polymerase activity"/>
    <property type="evidence" value="ECO:0007669"/>
    <property type="project" value="InterPro"/>
</dbReference>
<evidence type="ECO:0000256" key="2">
    <source>
        <dbReference type="ARBA" id="ARBA00004127"/>
    </source>
</evidence>
<evidence type="ECO:0000256" key="14">
    <source>
        <dbReference type="SAM" id="MobiDB-lite"/>
    </source>
</evidence>
<dbReference type="FunFam" id="1.10.150.20:FF:000010">
    <property type="entry name" value="DNA polymerase lambda"/>
    <property type="match status" value="1"/>
</dbReference>
<dbReference type="PANTHER" id="PTHR31611">
    <property type="entry name" value="HIGH-AFFINITY NICKEL TRANSPORT PROTEIN NIC1"/>
    <property type="match status" value="1"/>
</dbReference>
<comment type="similarity">
    <text evidence="3">Belongs to the DNA polymerase type-X family.</text>
</comment>
<evidence type="ECO:0000259" key="16">
    <source>
        <dbReference type="PROSITE" id="PS50172"/>
    </source>
</evidence>
<dbReference type="SUPFAM" id="SSF47802">
    <property type="entry name" value="DNA polymerase beta, N-terminal domain-like"/>
    <property type="match status" value="1"/>
</dbReference>
<comment type="subcellular location">
    <subcellularLocation>
        <location evidence="2">Endomembrane system</location>
        <topology evidence="2">Multi-pass membrane protein</topology>
    </subcellularLocation>
    <subcellularLocation>
        <location evidence="1">Nucleus</location>
    </subcellularLocation>
</comment>
<evidence type="ECO:0000256" key="10">
    <source>
        <dbReference type="ARBA" id="ARBA00022723"/>
    </source>
</evidence>
<evidence type="ECO:0000256" key="9">
    <source>
        <dbReference type="ARBA" id="ARBA00022695"/>
    </source>
</evidence>
<dbReference type="PROSITE" id="PS50172">
    <property type="entry name" value="BRCT"/>
    <property type="match status" value="1"/>
</dbReference>
<dbReference type="Proteomes" id="UP000246702">
    <property type="component" value="Unassembled WGS sequence"/>
</dbReference>
<dbReference type="InterPro" id="IPR004688">
    <property type="entry name" value="Ni/Co_transpt"/>
</dbReference>
<dbReference type="PANTHER" id="PTHR31611:SF0">
    <property type="entry name" value="HIGH-AFFINITY NICKEL TRANSPORT PROTEIN NIC1"/>
    <property type="match status" value="1"/>
</dbReference>
<evidence type="ECO:0000256" key="6">
    <source>
        <dbReference type="ARBA" id="ARBA00022596"/>
    </source>
</evidence>
<dbReference type="InterPro" id="IPR037160">
    <property type="entry name" value="DNA_Pol_thumb_sf"/>
</dbReference>
<feature type="compositionally biased region" description="Low complexity" evidence="14">
    <location>
        <begin position="588"/>
        <end position="601"/>
    </location>
</feature>
<feature type="transmembrane region" description="Helical" evidence="15">
    <location>
        <begin position="161"/>
        <end position="184"/>
    </location>
</feature>
<dbReference type="InterPro" id="IPR027421">
    <property type="entry name" value="DNA_pol_lamdba_lyase_dom_sf"/>
</dbReference>
<evidence type="ECO:0000256" key="11">
    <source>
        <dbReference type="ARBA" id="ARBA00022989"/>
    </source>
</evidence>
<feature type="compositionally biased region" description="Low complexity" evidence="14">
    <location>
        <begin position="967"/>
        <end position="982"/>
    </location>
</feature>
<comment type="caution">
    <text evidence="17">The sequence shown here is derived from an EMBL/GenBank/DDBJ whole genome shotgun (WGS) entry which is preliminary data.</text>
</comment>
<dbReference type="AlphaFoldDB" id="A0A317X3R9"/>
<dbReference type="InterPro" id="IPR001357">
    <property type="entry name" value="BRCT_dom"/>
</dbReference>
<feature type="compositionally biased region" description="Basic residues" evidence="14">
    <location>
        <begin position="1013"/>
        <end position="1022"/>
    </location>
</feature>
<evidence type="ECO:0000313" key="17">
    <source>
        <dbReference type="EMBL" id="PWY93206.1"/>
    </source>
</evidence>
<evidence type="ECO:0000313" key="18">
    <source>
        <dbReference type="Proteomes" id="UP000246702"/>
    </source>
</evidence>
<organism evidence="17 18">
    <name type="scientific">Aspergillus sclerotioniger CBS 115572</name>
    <dbReference type="NCBI Taxonomy" id="1450535"/>
    <lineage>
        <taxon>Eukaryota</taxon>
        <taxon>Fungi</taxon>
        <taxon>Dikarya</taxon>
        <taxon>Ascomycota</taxon>
        <taxon>Pezizomycotina</taxon>
        <taxon>Eurotiomycetes</taxon>
        <taxon>Eurotiomycetidae</taxon>
        <taxon>Eurotiales</taxon>
        <taxon>Aspergillaceae</taxon>
        <taxon>Aspergillus</taxon>
        <taxon>Aspergillus subgen. Circumdati</taxon>
    </lineage>
</organism>
<dbReference type="Pfam" id="PF10391">
    <property type="entry name" value="DNA_pol_lambd_f"/>
    <property type="match status" value="1"/>
</dbReference>
<dbReference type="EMBL" id="MSFK01000007">
    <property type="protein sequence ID" value="PWY93206.1"/>
    <property type="molecule type" value="Genomic_DNA"/>
</dbReference>
<dbReference type="GO" id="GO:0015099">
    <property type="term" value="F:nickel cation transmembrane transporter activity"/>
    <property type="evidence" value="ECO:0007669"/>
    <property type="project" value="InterPro"/>
</dbReference>
<protein>
    <submittedName>
        <fullName evidence="17">High-affinity nickel transport protein</fullName>
    </submittedName>
</protein>
<evidence type="ECO:0000256" key="5">
    <source>
        <dbReference type="ARBA" id="ARBA00022448"/>
    </source>
</evidence>
<feature type="transmembrane region" description="Helical" evidence="15">
    <location>
        <begin position="331"/>
        <end position="358"/>
    </location>
</feature>
<keyword evidence="11 15" id="KW-1133">Transmembrane helix</keyword>
<feature type="transmembrane region" description="Helical" evidence="15">
    <location>
        <begin position="378"/>
        <end position="401"/>
    </location>
</feature>
<dbReference type="Pfam" id="PF14791">
    <property type="entry name" value="DNA_pol_B_thumb"/>
    <property type="match status" value="1"/>
</dbReference>
<feature type="transmembrane region" description="Helical" evidence="15">
    <location>
        <begin position="52"/>
        <end position="76"/>
    </location>
</feature>
<dbReference type="GeneID" id="37116552"/>
<dbReference type="Pfam" id="PF14792">
    <property type="entry name" value="DNA_pol_B_palm"/>
    <property type="match status" value="1"/>
</dbReference>
<dbReference type="Pfam" id="PF03824">
    <property type="entry name" value="NicO"/>
    <property type="match status" value="1"/>
</dbReference>
<feature type="compositionally biased region" description="Polar residues" evidence="14">
    <location>
        <begin position="997"/>
        <end position="1010"/>
    </location>
</feature>
<dbReference type="OrthoDB" id="205514at2759"/>
<evidence type="ECO:0000256" key="3">
    <source>
        <dbReference type="ARBA" id="ARBA00008323"/>
    </source>
</evidence>
<dbReference type="CDD" id="cd00141">
    <property type="entry name" value="NT_POLXc"/>
    <property type="match status" value="1"/>
</dbReference>
<dbReference type="InterPro" id="IPR022312">
    <property type="entry name" value="DNA_pol_X"/>
</dbReference>
<dbReference type="Gene3D" id="1.10.150.110">
    <property type="entry name" value="DNA polymerase beta, N-terminal domain-like"/>
    <property type="match status" value="1"/>
</dbReference>
<dbReference type="GO" id="GO:0012505">
    <property type="term" value="C:endomembrane system"/>
    <property type="evidence" value="ECO:0007669"/>
    <property type="project" value="UniProtKB-SubCell"/>
</dbReference>
<dbReference type="GO" id="GO:0046872">
    <property type="term" value="F:metal ion binding"/>
    <property type="evidence" value="ECO:0007669"/>
    <property type="project" value="UniProtKB-KW"/>
</dbReference>
<gene>
    <name evidence="17" type="ORF">BO94DRAFT_564316</name>
</gene>
<keyword evidence="18" id="KW-1185">Reference proteome</keyword>
<keyword evidence="10" id="KW-0479">Metal-binding</keyword>
<feature type="transmembrane region" description="Helical" evidence="15">
    <location>
        <begin position="129"/>
        <end position="149"/>
    </location>
</feature>
<dbReference type="GO" id="GO:0006281">
    <property type="term" value="P:DNA repair"/>
    <property type="evidence" value="ECO:0007669"/>
    <property type="project" value="InterPro"/>
</dbReference>
<evidence type="ECO:0000256" key="13">
    <source>
        <dbReference type="ARBA" id="ARBA00023242"/>
    </source>
</evidence>
<proteinExistence type="inferred from homology"/>
<evidence type="ECO:0000256" key="7">
    <source>
        <dbReference type="ARBA" id="ARBA00022679"/>
    </source>
</evidence>
<reference evidence="17 18" key="1">
    <citation type="submission" date="2016-12" db="EMBL/GenBank/DDBJ databases">
        <title>The genomes of Aspergillus section Nigri reveals drivers in fungal speciation.</title>
        <authorList>
            <consortium name="DOE Joint Genome Institute"/>
            <person name="Vesth T.C."/>
            <person name="Nybo J."/>
            <person name="Theobald S."/>
            <person name="Brandl J."/>
            <person name="Frisvad J.C."/>
            <person name="Nielsen K.F."/>
            <person name="Lyhne E.K."/>
            <person name="Kogle M.E."/>
            <person name="Kuo A."/>
            <person name="Riley R."/>
            <person name="Clum A."/>
            <person name="Nolan M."/>
            <person name="Lipzen A."/>
            <person name="Salamov A."/>
            <person name="Henrissat B."/>
            <person name="Wiebenga A."/>
            <person name="De Vries R.P."/>
            <person name="Grigoriev I.V."/>
            <person name="Mortensen U.H."/>
            <person name="Andersen M.R."/>
            <person name="Baker S.E."/>
        </authorList>
    </citation>
    <scope>NUCLEOTIDE SEQUENCE [LARGE SCALE GENOMIC DNA]</scope>
    <source>
        <strain evidence="17 18">CBS 115572</strain>
    </source>
</reference>
<dbReference type="SUPFAM" id="SSF81585">
    <property type="entry name" value="PsbU/PolX domain-like"/>
    <property type="match status" value="1"/>
</dbReference>
<dbReference type="PROSITE" id="PS00522">
    <property type="entry name" value="DNA_POLYMERASE_X"/>
    <property type="match status" value="1"/>
</dbReference>
<evidence type="ECO:0000256" key="1">
    <source>
        <dbReference type="ARBA" id="ARBA00004123"/>
    </source>
</evidence>
<feature type="region of interest" description="Disordered" evidence="14">
    <location>
        <begin position="658"/>
        <end position="705"/>
    </location>
</feature>
<keyword evidence="8 15" id="KW-0812">Transmembrane</keyword>
<comment type="similarity">
    <text evidence="4">Belongs to the NiCoT transporter (TC 2.A.52) family.</text>
</comment>
<dbReference type="PRINTS" id="PR00869">
    <property type="entry name" value="DNAPOLX"/>
</dbReference>
<accession>A0A317X3R9</accession>
<dbReference type="STRING" id="1450535.A0A317X3R9"/>
<dbReference type="FunFam" id="3.30.210.10:FF:000005">
    <property type="entry name" value="DNA polymerase IV"/>
    <property type="match status" value="1"/>
</dbReference>
<dbReference type="InterPro" id="IPR010996">
    <property type="entry name" value="HHH_MUS81"/>
</dbReference>
<dbReference type="InterPro" id="IPR019843">
    <property type="entry name" value="DNA_pol-X_BS"/>
</dbReference>
<dbReference type="GO" id="GO:0005886">
    <property type="term" value="C:plasma membrane"/>
    <property type="evidence" value="ECO:0007669"/>
    <property type="project" value="InterPro"/>
</dbReference>
<dbReference type="InterPro" id="IPR043519">
    <property type="entry name" value="NT_sf"/>
</dbReference>
<feature type="domain" description="BRCT" evidence="16">
    <location>
        <begin position="575"/>
        <end position="634"/>
    </location>
</feature>